<dbReference type="InterPro" id="IPR000089">
    <property type="entry name" value="Biotin_lipoyl"/>
</dbReference>
<reference evidence="14" key="1">
    <citation type="submission" date="2013-07" db="EMBL/GenBank/DDBJ databases">
        <title>Midgut Transcriptome Profiling of Anoplphora glabripennis, a Lignocellulose Degrading, Wood-Boring Cerambycid.</title>
        <authorList>
            <person name="Scully E.D."/>
            <person name="Hoover K."/>
            <person name="Carlson J.E."/>
            <person name="Tien M."/>
            <person name="Geib S.M."/>
        </authorList>
    </citation>
    <scope>NUCLEOTIDE SEQUENCE</scope>
</reference>
<dbReference type="PROSITE" id="PS51826">
    <property type="entry name" value="PSBD"/>
    <property type="match status" value="1"/>
</dbReference>
<dbReference type="GO" id="GO:0043754">
    <property type="term" value="F:dihydrolipoamide branched chain acyltransferase activity"/>
    <property type="evidence" value="ECO:0007669"/>
    <property type="project" value="UniProtKB-EC"/>
</dbReference>
<evidence type="ECO:0000256" key="2">
    <source>
        <dbReference type="ARBA" id="ARBA00004305"/>
    </source>
</evidence>
<dbReference type="SUPFAM" id="SSF51230">
    <property type="entry name" value="Single hybrid motif"/>
    <property type="match status" value="1"/>
</dbReference>
<feature type="domain" description="Lipoyl-binding" evidence="12">
    <location>
        <begin position="61"/>
        <end position="136"/>
    </location>
</feature>
<dbReference type="InterPro" id="IPR003016">
    <property type="entry name" value="2-oxoA_DH_lipoyl-BS"/>
</dbReference>
<dbReference type="EC" id="2.3.1.-" evidence="10"/>
<dbReference type="AlphaFoldDB" id="V5I9T7"/>
<dbReference type="InterPro" id="IPR050743">
    <property type="entry name" value="2-oxoacid_DH_E2_comp"/>
</dbReference>
<dbReference type="InterPro" id="IPR036625">
    <property type="entry name" value="E3-bd_dom_sf"/>
</dbReference>
<feature type="region of interest" description="Disordered" evidence="11">
    <location>
        <begin position="143"/>
        <end position="164"/>
    </location>
</feature>
<comment type="similarity">
    <text evidence="3 10">Belongs to the 2-oxoacid dehydrogenase family.</text>
</comment>
<evidence type="ECO:0000313" key="14">
    <source>
        <dbReference type="EMBL" id="JAB66101.1"/>
    </source>
</evidence>
<gene>
    <name evidence="14" type="primary">ODB2</name>
</gene>
<evidence type="ECO:0000256" key="10">
    <source>
        <dbReference type="RuleBase" id="RU003423"/>
    </source>
</evidence>
<evidence type="ECO:0000256" key="1">
    <source>
        <dbReference type="ARBA" id="ARBA00001938"/>
    </source>
</evidence>
<dbReference type="GO" id="GO:0016407">
    <property type="term" value="F:acetyltransferase activity"/>
    <property type="evidence" value="ECO:0007669"/>
    <property type="project" value="TreeGrafter"/>
</dbReference>
<dbReference type="InterPro" id="IPR001078">
    <property type="entry name" value="2-oxoacid_DH_actylTfrase"/>
</dbReference>
<dbReference type="Gene3D" id="3.30.559.10">
    <property type="entry name" value="Chloramphenicol acetyltransferase-like domain"/>
    <property type="match status" value="1"/>
</dbReference>
<dbReference type="PROSITE" id="PS50968">
    <property type="entry name" value="BIOTINYL_LIPOYL"/>
    <property type="match status" value="1"/>
</dbReference>
<keyword evidence="7" id="KW-0496">Mitochondrion</keyword>
<dbReference type="PROSITE" id="PS00189">
    <property type="entry name" value="LIPOYL"/>
    <property type="match status" value="1"/>
</dbReference>
<dbReference type="FunFam" id="3.30.559.10:FF:000027">
    <property type="entry name" value="Dihydrolipoamide acetyltransferase component of pyruvate dehydrogenase complex"/>
    <property type="match status" value="1"/>
</dbReference>
<dbReference type="InterPro" id="IPR023213">
    <property type="entry name" value="CAT-like_dom_sf"/>
</dbReference>
<keyword evidence="5 10" id="KW-0450">Lipoyl</keyword>
<dbReference type="FunFam" id="4.10.320.10:FF:000002">
    <property type="entry name" value="Dihydrolipoamide acetyltransferase component of pyruvate dehydrogenase complex"/>
    <property type="match status" value="1"/>
</dbReference>
<dbReference type="GO" id="GO:0005759">
    <property type="term" value="C:mitochondrial matrix"/>
    <property type="evidence" value="ECO:0007669"/>
    <property type="project" value="UniProtKB-SubCell"/>
</dbReference>
<evidence type="ECO:0000259" key="13">
    <source>
        <dbReference type="PROSITE" id="PS51826"/>
    </source>
</evidence>
<protein>
    <recommendedName>
        <fullName evidence="10">Dihydrolipoamide acetyltransferase component of pyruvate dehydrogenase complex</fullName>
        <ecNumber evidence="10">2.3.1.-</ecNumber>
    </recommendedName>
</protein>
<feature type="non-terminal residue" evidence="14">
    <location>
        <position position="468"/>
    </location>
</feature>
<evidence type="ECO:0000256" key="7">
    <source>
        <dbReference type="ARBA" id="ARBA00023128"/>
    </source>
</evidence>
<evidence type="ECO:0000256" key="4">
    <source>
        <dbReference type="ARBA" id="ARBA00022679"/>
    </source>
</evidence>
<feature type="domain" description="Peripheral subunit-binding (PSBD)" evidence="13">
    <location>
        <begin position="187"/>
        <end position="224"/>
    </location>
</feature>
<dbReference type="Pfam" id="PF02817">
    <property type="entry name" value="E3_binding"/>
    <property type="match status" value="1"/>
</dbReference>
<dbReference type="GO" id="GO:0031405">
    <property type="term" value="F:lipoic acid binding"/>
    <property type="evidence" value="ECO:0007669"/>
    <property type="project" value="TreeGrafter"/>
</dbReference>
<keyword evidence="6" id="KW-0809">Transit peptide</keyword>
<dbReference type="InterPro" id="IPR011053">
    <property type="entry name" value="Single_hybrid_motif"/>
</dbReference>
<dbReference type="EMBL" id="GALX01002365">
    <property type="protein sequence ID" value="JAB66101.1"/>
    <property type="molecule type" value="Transcribed_RNA"/>
</dbReference>
<evidence type="ECO:0000256" key="6">
    <source>
        <dbReference type="ARBA" id="ARBA00022946"/>
    </source>
</evidence>
<accession>V5I9T7</accession>
<dbReference type="SUPFAM" id="SSF47005">
    <property type="entry name" value="Peripheral subunit-binding domain of 2-oxo acid dehydrogenase complex"/>
    <property type="match status" value="1"/>
</dbReference>
<dbReference type="PANTHER" id="PTHR43178">
    <property type="entry name" value="DIHYDROLIPOAMIDE ACETYLTRANSFERASE COMPONENT OF PYRUVATE DEHYDROGENASE COMPLEX"/>
    <property type="match status" value="1"/>
</dbReference>
<evidence type="ECO:0000259" key="12">
    <source>
        <dbReference type="PROSITE" id="PS50968"/>
    </source>
</evidence>
<dbReference type="SUPFAM" id="SSF52777">
    <property type="entry name" value="CoA-dependent acyltransferases"/>
    <property type="match status" value="1"/>
</dbReference>
<proteinExistence type="inferred from homology"/>
<dbReference type="Pfam" id="PF00364">
    <property type="entry name" value="Biotin_lipoyl"/>
    <property type="match status" value="1"/>
</dbReference>
<dbReference type="FunFam" id="2.40.50.100:FF:000013">
    <property type="entry name" value="Dihydrolipoamide acetyltransferase component of pyruvate dehydrogenase complex"/>
    <property type="match status" value="1"/>
</dbReference>
<dbReference type="GO" id="GO:0005829">
    <property type="term" value="C:cytosol"/>
    <property type="evidence" value="ECO:0007669"/>
    <property type="project" value="UniProtKB-ARBA"/>
</dbReference>
<keyword evidence="4 10" id="KW-0808">Transferase</keyword>
<dbReference type="Gene3D" id="4.10.320.10">
    <property type="entry name" value="E3-binding domain"/>
    <property type="match status" value="1"/>
</dbReference>
<keyword evidence="8 10" id="KW-0012">Acyltransferase</keyword>
<comment type="subcellular location">
    <subcellularLocation>
        <location evidence="2">Mitochondrion matrix</location>
    </subcellularLocation>
</comment>
<dbReference type="Gene3D" id="2.40.50.100">
    <property type="match status" value="1"/>
</dbReference>
<dbReference type="InterPro" id="IPR004167">
    <property type="entry name" value="PSBD"/>
</dbReference>
<sequence length="468" mass="52260">NEHCIISVNMSFSVKKIFQTSTALGNTIWERSNKKCLRYNASILNQMLARQIHLCCNLAARVTFKLADIGEGIREVMVKEWYVNVGDKVSQFDNICEVQSDKASVTITSRYDGTISKLYYAVDDVALVGKPLVDIQTDQADEMQPQTLSTQDEEVQENEPKKSEKDELAKYLITNEVLQSTEEQTSICIPSVRRLAKEHKINLSLIKGTGKHGRILKEDILEYITKKPETKPVVPLEDRVEPIKGFKKVMVKTMTESLKIPSLMYGDEIKVTKLSELRKSLKDLSELENIKLSFLPFFIKAVSNALQRYPIVNASVDENCENITYHKNHNIGIAMDTKVGLGVPVIKGVESLSIIEIAKELNRLIQSGRDGSFSPNDMVGGTFSVSNIGAIGGSYMQPIILPPQVAIIALGASQALPRFDENKNVISEEIVNISAVADHRIIDGATMGRFTQILKKQIENPYLLFLNL</sequence>
<evidence type="ECO:0000256" key="11">
    <source>
        <dbReference type="SAM" id="MobiDB-lite"/>
    </source>
</evidence>
<comment type="catalytic activity">
    <reaction evidence="9">
        <text>N(6)-[(R)-dihydrolipoyl]-L-lysyl-[protein] + 2-methylpropanoyl-CoA = N(6)-[(R)-S(8)-2-methylpropanoyldihydrolipoyl]-L-lysyl-[protein] + CoA</text>
        <dbReference type="Rhea" id="RHEA:18865"/>
        <dbReference type="Rhea" id="RHEA-COMP:10475"/>
        <dbReference type="Rhea" id="RHEA-COMP:10497"/>
        <dbReference type="ChEBI" id="CHEBI:57287"/>
        <dbReference type="ChEBI" id="CHEBI:57338"/>
        <dbReference type="ChEBI" id="CHEBI:83100"/>
        <dbReference type="ChEBI" id="CHEBI:83142"/>
        <dbReference type="EC" id="2.3.1.168"/>
    </reaction>
    <physiologicalReaction direction="left-to-right" evidence="9">
        <dbReference type="Rhea" id="RHEA:18866"/>
    </physiologicalReaction>
</comment>
<name>V5I9T7_ANOGL</name>
<evidence type="ECO:0000256" key="8">
    <source>
        <dbReference type="ARBA" id="ARBA00023315"/>
    </source>
</evidence>
<dbReference type="CDD" id="cd06849">
    <property type="entry name" value="lipoyl_domain"/>
    <property type="match status" value="1"/>
</dbReference>
<dbReference type="PANTHER" id="PTHR43178:SF5">
    <property type="entry name" value="LIPOAMIDE ACYLTRANSFERASE COMPONENT OF BRANCHED-CHAIN ALPHA-KETO ACID DEHYDROGENASE COMPLEX, MITOCHONDRIAL"/>
    <property type="match status" value="1"/>
</dbReference>
<dbReference type="Pfam" id="PF00198">
    <property type="entry name" value="2-oxoacid_dh"/>
    <property type="match status" value="1"/>
</dbReference>
<evidence type="ECO:0000256" key="9">
    <source>
        <dbReference type="ARBA" id="ARBA00051775"/>
    </source>
</evidence>
<evidence type="ECO:0000256" key="3">
    <source>
        <dbReference type="ARBA" id="ARBA00007317"/>
    </source>
</evidence>
<comment type="cofactor">
    <cofactor evidence="1 10">
        <name>(R)-lipoate</name>
        <dbReference type="ChEBI" id="CHEBI:83088"/>
    </cofactor>
</comment>
<evidence type="ECO:0000256" key="5">
    <source>
        <dbReference type="ARBA" id="ARBA00022823"/>
    </source>
</evidence>
<organism evidence="14">
    <name type="scientific">Anoplophora glabripennis</name>
    <name type="common">Asian longhorn beetle</name>
    <name type="synonym">Anoplophora nobilis</name>
    <dbReference type="NCBI Taxonomy" id="217634"/>
    <lineage>
        <taxon>Eukaryota</taxon>
        <taxon>Metazoa</taxon>
        <taxon>Ecdysozoa</taxon>
        <taxon>Arthropoda</taxon>
        <taxon>Hexapoda</taxon>
        <taxon>Insecta</taxon>
        <taxon>Pterygota</taxon>
        <taxon>Neoptera</taxon>
        <taxon>Endopterygota</taxon>
        <taxon>Coleoptera</taxon>
        <taxon>Polyphaga</taxon>
        <taxon>Cucujiformia</taxon>
        <taxon>Chrysomeloidea</taxon>
        <taxon>Cerambycidae</taxon>
        <taxon>Lamiinae</taxon>
        <taxon>Lamiini</taxon>
        <taxon>Anoplophora</taxon>
    </lineage>
</organism>
<feature type="non-terminal residue" evidence="14">
    <location>
        <position position="1"/>
    </location>
</feature>